<dbReference type="AlphaFoldDB" id="X0YAL8"/>
<name>X0YAL8_9ZZZZ</name>
<comment type="caution">
    <text evidence="2">The sequence shown here is derived from an EMBL/GenBank/DDBJ whole genome shotgun (WGS) entry which is preliminary data.</text>
</comment>
<gene>
    <name evidence="2" type="ORF">S01H1_84770</name>
</gene>
<accession>X0YAL8</accession>
<feature type="region of interest" description="Disordered" evidence="1">
    <location>
        <begin position="1"/>
        <end position="24"/>
    </location>
</feature>
<reference evidence="2" key="1">
    <citation type="journal article" date="2014" name="Front. Microbiol.">
        <title>High frequency of phylogenetically diverse reductive dehalogenase-homologous genes in deep subseafloor sedimentary metagenomes.</title>
        <authorList>
            <person name="Kawai M."/>
            <person name="Futagami T."/>
            <person name="Toyoda A."/>
            <person name="Takaki Y."/>
            <person name="Nishi S."/>
            <person name="Hori S."/>
            <person name="Arai W."/>
            <person name="Tsubouchi T."/>
            <person name="Morono Y."/>
            <person name="Uchiyama I."/>
            <person name="Ito T."/>
            <person name="Fujiyama A."/>
            <person name="Inagaki F."/>
            <person name="Takami H."/>
        </authorList>
    </citation>
    <scope>NUCLEOTIDE SEQUENCE</scope>
    <source>
        <strain evidence="2">Expedition CK06-06</strain>
    </source>
</reference>
<proteinExistence type="predicted"/>
<organism evidence="2">
    <name type="scientific">marine sediment metagenome</name>
    <dbReference type="NCBI Taxonomy" id="412755"/>
    <lineage>
        <taxon>unclassified sequences</taxon>
        <taxon>metagenomes</taxon>
        <taxon>ecological metagenomes</taxon>
    </lineage>
</organism>
<sequence length="81" mass="8652">FIVSGHCPIPISTSQQGGSKLKQPSPGIILEAKQKVSQSQCIRSRKEVSGRGGFGNTGFEIRRTSTDIVITFTTILLSMGS</sequence>
<dbReference type="EMBL" id="BARS01057976">
    <property type="protein sequence ID" value="GAG44342.1"/>
    <property type="molecule type" value="Genomic_DNA"/>
</dbReference>
<evidence type="ECO:0000256" key="1">
    <source>
        <dbReference type="SAM" id="MobiDB-lite"/>
    </source>
</evidence>
<evidence type="ECO:0000313" key="2">
    <source>
        <dbReference type="EMBL" id="GAG44342.1"/>
    </source>
</evidence>
<protein>
    <submittedName>
        <fullName evidence="2">Uncharacterized protein</fullName>
    </submittedName>
</protein>
<feature type="non-terminal residue" evidence="2">
    <location>
        <position position="1"/>
    </location>
</feature>